<dbReference type="PANTHER" id="PTHR11257">
    <property type="entry name" value="CHEMOSENSORY PROTEIN-RELATED"/>
    <property type="match status" value="1"/>
</dbReference>
<feature type="region of interest" description="Disordered" evidence="1">
    <location>
        <begin position="192"/>
        <end position="234"/>
    </location>
</feature>
<evidence type="ECO:0000256" key="2">
    <source>
        <dbReference type="SAM" id="SignalP"/>
    </source>
</evidence>
<dbReference type="OrthoDB" id="8052765at2759"/>
<feature type="region of interest" description="Disordered" evidence="1">
    <location>
        <begin position="132"/>
        <end position="178"/>
    </location>
</feature>
<dbReference type="EMBL" id="OU895878">
    <property type="protein sequence ID" value="CAG9801813.1"/>
    <property type="molecule type" value="Genomic_DNA"/>
</dbReference>
<dbReference type="InterPro" id="IPR036682">
    <property type="entry name" value="OS_D_A10/PebIII_sf"/>
</dbReference>
<dbReference type="PANTHER" id="PTHR11257:SF9">
    <property type="entry name" value="CHEMOSENSORY PROTEIN 13"/>
    <property type="match status" value="1"/>
</dbReference>
<dbReference type="Gene3D" id="1.10.2080.10">
    <property type="entry name" value="Insect odorant-binding protein A10/Ejaculatory bulb-specific protein 3"/>
    <property type="match status" value="1"/>
</dbReference>
<reference evidence="3" key="2">
    <citation type="submission" date="2022-10" db="EMBL/GenBank/DDBJ databases">
        <authorList>
            <consortium name="ENA_rothamsted_submissions"/>
            <consortium name="culmorum"/>
            <person name="King R."/>
        </authorList>
    </citation>
    <scope>NUCLEOTIDE SEQUENCE</scope>
</reference>
<proteinExistence type="predicted"/>
<reference evidence="3" key="1">
    <citation type="submission" date="2022-01" db="EMBL/GenBank/DDBJ databases">
        <authorList>
            <person name="King R."/>
        </authorList>
    </citation>
    <scope>NUCLEOTIDE SEQUENCE</scope>
</reference>
<feature type="compositionally biased region" description="Polar residues" evidence="1">
    <location>
        <begin position="149"/>
        <end position="178"/>
    </location>
</feature>
<evidence type="ECO:0000313" key="4">
    <source>
        <dbReference type="Proteomes" id="UP001153620"/>
    </source>
</evidence>
<keyword evidence="2" id="KW-0732">Signal</keyword>
<keyword evidence="4" id="KW-1185">Reference proteome</keyword>
<dbReference type="Proteomes" id="UP001153620">
    <property type="component" value="Chromosome 2"/>
</dbReference>
<accession>A0A9N9WQ11</accession>
<dbReference type="AlphaFoldDB" id="A0A9N9WQ11"/>
<feature type="signal peptide" evidence="2">
    <location>
        <begin position="1"/>
        <end position="23"/>
    </location>
</feature>
<sequence>MSWTIFSLIVFVISIIQVTQIFAQDDEKNLYSKRYDSIDVETIFRSTRLLNNYVDCLLDKKPCPPEGKDLKRVLPHALRTKCARCTKLQKAKALDVITRLYYQHPQVYLSLAERYDPNGAYTKNFENWFDEQNSVKPRPPIPDFGNIPLSDTPSSEGQGPNRRSPSIGAESSTSINNLDFTQRSRIPSSWITMTTTTTEKSTTSRAPLRTTHGSRTTVKVLDKPSTIRAPPPPSTVNNPNFFFFPRPDGPITHSINKLLDTTDKLAVNFANMFKTTLEILAG</sequence>
<dbReference type="Pfam" id="PF03392">
    <property type="entry name" value="OS-D"/>
    <property type="match status" value="1"/>
</dbReference>
<gene>
    <name evidence="3" type="ORF">CHIRRI_LOCUS4734</name>
</gene>
<feature type="chain" id="PRO_5040160645" evidence="2">
    <location>
        <begin position="24"/>
        <end position="282"/>
    </location>
</feature>
<organism evidence="3 4">
    <name type="scientific">Chironomus riparius</name>
    <dbReference type="NCBI Taxonomy" id="315576"/>
    <lineage>
        <taxon>Eukaryota</taxon>
        <taxon>Metazoa</taxon>
        <taxon>Ecdysozoa</taxon>
        <taxon>Arthropoda</taxon>
        <taxon>Hexapoda</taxon>
        <taxon>Insecta</taxon>
        <taxon>Pterygota</taxon>
        <taxon>Neoptera</taxon>
        <taxon>Endopterygota</taxon>
        <taxon>Diptera</taxon>
        <taxon>Nematocera</taxon>
        <taxon>Chironomoidea</taxon>
        <taxon>Chironomidae</taxon>
        <taxon>Chironominae</taxon>
        <taxon>Chironomus</taxon>
    </lineage>
</organism>
<evidence type="ECO:0000313" key="3">
    <source>
        <dbReference type="EMBL" id="CAG9801813.1"/>
    </source>
</evidence>
<protein>
    <submittedName>
        <fullName evidence="3">Uncharacterized protein</fullName>
    </submittedName>
</protein>
<dbReference type="InterPro" id="IPR005055">
    <property type="entry name" value="A10/PebIII"/>
</dbReference>
<feature type="compositionally biased region" description="Low complexity" evidence="1">
    <location>
        <begin position="192"/>
        <end position="204"/>
    </location>
</feature>
<evidence type="ECO:0000256" key="1">
    <source>
        <dbReference type="SAM" id="MobiDB-lite"/>
    </source>
</evidence>
<dbReference type="SUPFAM" id="SSF100910">
    <property type="entry name" value="Chemosensory protein Csp2"/>
    <property type="match status" value="1"/>
</dbReference>
<name>A0A9N9WQ11_9DIPT</name>